<evidence type="ECO:0000256" key="1">
    <source>
        <dbReference type="SAM" id="Phobius"/>
    </source>
</evidence>
<dbReference type="Gene3D" id="2.160.20.10">
    <property type="entry name" value="Single-stranded right-handed beta-helix, Pectin lyase-like"/>
    <property type="match status" value="1"/>
</dbReference>
<dbReference type="SUPFAM" id="SSF51126">
    <property type="entry name" value="Pectin lyase-like"/>
    <property type="match status" value="1"/>
</dbReference>
<name>A0AA40EFL3_9PEZI</name>
<gene>
    <name evidence="3" type="ORF">B0T21DRAFT_412276</name>
</gene>
<dbReference type="Proteomes" id="UP001172159">
    <property type="component" value="Unassembled WGS sequence"/>
</dbReference>
<keyword evidence="4" id="KW-1185">Reference proteome</keyword>
<accession>A0AA40EFL3</accession>
<dbReference type="AlphaFoldDB" id="A0AA40EFL3"/>
<keyword evidence="1" id="KW-0812">Transmembrane</keyword>
<proteinExistence type="predicted"/>
<keyword evidence="1" id="KW-1133">Transmembrane helix</keyword>
<dbReference type="InterPro" id="IPR024535">
    <property type="entry name" value="RHGA/B-epi-like_pectate_lyase"/>
</dbReference>
<sequence>MGNTQTLSVSRPASLLTSEGTYLTKPLPQYTNSSLSQIINIKSDPSHPVHGDNTHDDGPSINAILAKASRECNKIVFFPQGIYLTRSTITIPPNTRIVGKVLSTISGTGPHFPNPSSPQPVVHVTPLSNPRVLSGTVEISNIPLSVREISPGATLLQISHPSVSLWSVVLRAGGTIDTPITTTCHSPNPSNCMAAHTLMHITENAGNIYLEDVWGWAADHALDVVVPNTPAQNIAVGRGLTLSNNSGPVALIGTSFEHCSLYQYGFYNVSNILIVGQQTESSYWQRVGTAVRAPGPWYKEGEGSIGGLDWSHWQVSLVRASDVPGGWGGLLAAYFVVSGNDGEGGGGGGGGDDSGGRKVTVGGVALGVAGVFAFWVLM</sequence>
<dbReference type="InterPro" id="IPR012334">
    <property type="entry name" value="Pectin_lyas_fold"/>
</dbReference>
<dbReference type="GO" id="GO:0016829">
    <property type="term" value="F:lyase activity"/>
    <property type="evidence" value="ECO:0007669"/>
    <property type="project" value="UniProtKB-KW"/>
</dbReference>
<dbReference type="InterPro" id="IPR011050">
    <property type="entry name" value="Pectin_lyase_fold/virulence"/>
</dbReference>
<keyword evidence="1" id="KW-0472">Membrane</keyword>
<dbReference type="EMBL" id="JAUKTV010000007">
    <property type="protein sequence ID" value="KAK0735666.1"/>
    <property type="molecule type" value="Genomic_DNA"/>
</dbReference>
<protein>
    <submittedName>
        <fullName evidence="3">Pectin lyase fold/virulence factor</fullName>
    </submittedName>
</protein>
<dbReference type="Pfam" id="PF12708">
    <property type="entry name" value="Pect-lyase_RHGA_epim"/>
    <property type="match status" value="1"/>
</dbReference>
<evidence type="ECO:0000259" key="2">
    <source>
        <dbReference type="Pfam" id="PF12708"/>
    </source>
</evidence>
<evidence type="ECO:0000313" key="4">
    <source>
        <dbReference type="Proteomes" id="UP001172159"/>
    </source>
</evidence>
<keyword evidence="3" id="KW-0456">Lyase</keyword>
<reference evidence="3" key="1">
    <citation type="submission" date="2023-06" db="EMBL/GenBank/DDBJ databases">
        <title>Genome-scale phylogeny and comparative genomics of the fungal order Sordariales.</title>
        <authorList>
            <consortium name="Lawrence Berkeley National Laboratory"/>
            <person name="Hensen N."/>
            <person name="Bonometti L."/>
            <person name="Westerberg I."/>
            <person name="Brannstrom I.O."/>
            <person name="Guillou S."/>
            <person name="Cros-Aarteil S."/>
            <person name="Calhoun S."/>
            <person name="Haridas S."/>
            <person name="Kuo A."/>
            <person name="Mondo S."/>
            <person name="Pangilinan J."/>
            <person name="Riley R."/>
            <person name="Labutti K."/>
            <person name="Andreopoulos B."/>
            <person name="Lipzen A."/>
            <person name="Chen C."/>
            <person name="Yanf M."/>
            <person name="Daum C."/>
            <person name="Ng V."/>
            <person name="Clum A."/>
            <person name="Steindorff A."/>
            <person name="Ohm R."/>
            <person name="Martin F."/>
            <person name="Silar P."/>
            <person name="Natvig D."/>
            <person name="Lalanne C."/>
            <person name="Gautier V."/>
            <person name="Ament-Velasquez S.L."/>
            <person name="Kruys A."/>
            <person name="Hutchinson M.I."/>
            <person name="Powell A.J."/>
            <person name="Barry K."/>
            <person name="Miller A.N."/>
            <person name="Grigoriev I.V."/>
            <person name="Debuchy R."/>
            <person name="Gladieux P."/>
            <person name="Thoren M.H."/>
            <person name="Johannesson H."/>
        </authorList>
    </citation>
    <scope>NUCLEOTIDE SEQUENCE</scope>
    <source>
        <strain evidence="3">CBS 540.89</strain>
    </source>
</reference>
<organism evidence="3 4">
    <name type="scientific">Apiosordaria backusii</name>
    <dbReference type="NCBI Taxonomy" id="314023"/>
    <lineage>
        <taxon>Eukaryota</taxon>
        <taxon>Fungi</taxon>
        <taxon>Dikarya</taxon>
        <taxon>Ascomycota</taxon>
        <taxon>Pezizomycotina</taxon>
        <taxon>Sordariomycetes</taxon>
        <taxon>Sordariomycetidae</taxon>
        <taxon>Sordariales</taxon>
        <taxon>Lasiosphaeriaceae</taxon>
        <taxon>Apiosordaria</taxon>
    </lineage>
</organism>
<comment type="caution">
    <text evidence="3">The sequence shown here is derived from an EMBL/GenBank/DDBJ whole genome shotgun (WGS) entry which is preliminary data.</text>
</comment>
<feature type="domain" description="Rhamnogalacturonase A/B/Epimerase-like pectate lyase" evidence="2">
    <location>
        <begin position="50"/>
        <end position="101"/>
    </location>
</feature>
<evidence type="ECO:0000313" key="3">
    <source>
        <dbReference type="EMBL" id="KAK0735666.1"/>
    </source>
</evidence>
<feature type="transmembrane region" description="Helical" evidence="1">
    <location>
        <begin position="359"/>
        <end position="377"/>
    </location>
</feature>